<accession>B0DRI4</accession>
<dbReference type="AlphaFoldDB" id="B0DRI4"/>
<dbReference type="Proteomes" id="UP000001194">
    <property type="component" value="Unassembled WGS sequence"/>
</dbReference>
<proteinExistence type="predicted"/>
<keyword evidence="2" id="KW-1185">Reference proteome</keyword>
<dbReference type="RefSeq" id="XP_001886499.1">
    <property type="nucleotide sequence ID" value="XM_001886464.1"/>
</dbReference>
<dbReference type="GeneID" id="6082136"/>
<dbReference type="InParanoid" id="B0DRI4"/>
<evidence type="ECO:0000313" key="1">
    <source>
        <dbReference type="EMBL" id="EDR02789.1"/>
    </source>
</evidence>
<evidence type="ECO:0000313" key="2">
    <source>
        <dbReference type="Proteomes" id="UP000001194"/>
    </source>
</evidence>
<dbReference type="EMBL" id="DS547128">
    <property type="protein sequence ID" value="EDR02789.1"/>
    <property type="molecule type" value="Genomic_DNA"/>
</dbReference>
<sequence length="66" mass="7381">MLMHDALGVAYKYTYYRSRANKESCINHGPLCIFPSFPLRTATLKYPCCASISMPVMLCKCAKTVA</sequence>
<reference evidence="1 2" key="1">
    <citation type="journal article" date="2008" name="Nature">
        <title>The genome of Laccaria bicolor provides insights into mycorrhizal symbiosis.</title>
        <authorList>
            <person name="Martin F."/>
            <person name="Aerts A."/>
            <person name="Ahren D."/>
            <person name="Brun A."/>
            <person name="Danchin E.G.J."/>
            <person name="Duchaussoy F."/>
            <person name="Gibon J."/>
            <person name="Kohler A."/>
            <person name="Lindquist E."/>
            <person name="Pereda V."/>
            <person name="Salamov A."/>
            <person name="Shapiro H.J."/>
            <person name="Wuyts J."/>
            <person name="Blaudez D."/>
            <person name="Buee M."/>
            <person name="Brokstein P."/>
            <person name="Canbaeck B."/>
            <person name="Cohen D."/>
            <person name="Courty P.E."/>
            <person name="Coutinho P.M."/>
            <person name="Delaruelle C."/>
            <person name="Detter J.C."/>
            <person name="Deveau A."/>
            <person name="DiFazio S."/>
            <person name="Duplessis S."/>
            <person name="Fraissinet-Tachet L."/>
            <person name="Lucic E."/>
            <person name="Frey-Klett P."/>
            <person name="Fourrey C."/>
            <person name="Feussner I."/>
            <person name="Gay G."/>
            <person name="Grimwood J."/>
            <person name="Hoegger P.J."/>
            <person name="Jain P."/>
            <person name="Kilaru S."/>
            <person name="Labbe J."/>
            <person name="Lin Y.C."/>
            <person name="Legue V."/>
            <person name="Le Tacon F."/>
            <person name="Marmeisse R."/>
            <person name="Melayah D."/>
            <person name="Montanini B."/>
            <person name="Muratet M."/>
            <person name="Nehls U."/>
            <person name="Niculita-Hirzel H."/>
            <person name="Oudot-Le Secq M.P."/>
            <person name="Peter M."/>
            <person name="Quesneville H."/>
            <person name="Rajashekar B."/>
            <person name="Reich M."/>
            <person name="Rouhier N."/>
            <person name="Schmutz J."/>
            <person name="Yin T."/>
            <person name="Chalot M."/>
            <person name="Henrissat B."/>
            <person name="Kuees U."/>
            <person name="Lucas S."/>
            <person name="Van de Peer Y."/>
            <person name="Podila G.K."/>
            <person name="Polle A."/>
            <person name="Pukkila P.J."/>
            <person name="Richardson P.M."/>
            <person name="Rouze P."/>
            <person name="Sanders I.R."/>
            <person name="Stajich J.E."/>
            <person name="Tunlid A."/>
            <person name="Tuskan G."/>
            <person name="Grigoriev I.V."/>
        </authorList>
    </citation>
    <scope>NUCLEOTIDE SEQUENCE [LARGE SCALE GENOMIC DNA]</scope>
    <source>
        <strain evidence="2">S238N-H82 / ATCC MYA-4686</strain>
    </source>
</reference>
<protein>
    <submittedName>
        <fullName evidence="1">Predicted protein</fullName>
    </submittedName>
</protein>
<dbReference type="HOGENOM" id="CLU_2831608_0_0_1"/>
<name>B0DRI4_LACBS</name>
<organism evidence="2">
    <name type="scientific">Laccaria bicolor (strain S238N-H82 / ATCC MYA-4686)</name>
    <name type="common">Bicoloured deceiver</name>
    <name type="synonym">Laccaria laccata var. bicolor</name>
    <dbReference type="NCBI Taxonomy" id="486041"/>
    <lineage>
        <taxon>Eukaryota</taxon>
        <taxon>Fungi</taxon>
        <taxon>Dikarya</taxon>
        <taxon>Basidiomycota</taxon>
        <taxon>Agaricomycotina</taxon>
        <taxon>Agaricomycetes</taxon>
        <taxon>Agaricomycetidae</taxon>
        <taxon>Agaricales</taxon>
        <taxon>Agaricineae</taxon>
        <taxon>Hydnangiaceae</taxon>
        <taxon>Laccaria</taxon>
    </lineage>
</organism>
<gene>
    <name evidence="1" type="ORF">LACBIDRAFT_308048</name>
</gene>
<dbReference type="KEGG" id="lbc:LACBIDRAFT_308048"/>